<sequence length="159" mass="18120">MNQSAIHECHWALLNLMWLKITLLVKSLPLKDLRYRLIQIVLYSSEEILSASAPSSIDLYRFTSIIGSLWYKPCTLAANKPLNYDIFEIPGTRNQSTVVALESGHNPLFYLNDQHSWNHAHPSPSRIGQSDIRANRIAVLREPLCSSTFYKYGIGYDPV</sequence>
<evidence type="ECO:0000256" key="1">
    <source>
        <dbReference type="SAM" id="SignalP"/>
    </source>
</evidence>
<keyword evidence="3" id="KW-1185">Reference proteome</keyword>
<proteinExistence type="predicted"/>
<reference evidence="2 3" key="1">
    <citation type="submission" date="2022-09" db="EMBL/GenBank/DDBJ databases">
        <authorList>
            <person name="Palmer J.M."/>
        </authorList>
    </citation>
    <scope>NUCLEOTIDE SEQUENCE [LARGE SCALE GENOMIC DNA]</scope>
    <source>
        <strain evidence="2 3">DSM 7382</strain>
    </source>
</reference>
<evidence type="ECO:0000313" key="3">
    <source>
        <dbReference type="Proteomes" id="UP001385951"/>
    </source>
</evidence>
<feature type="signal peptide" evidence="1">
    <location>
        <begin position="1"/>
        <end position="27"/>
    </location>
</feature>
<protein>
    <submittedName>
        <fullName evidence="2">Uncharacterized protein</fullName>
    </submittedName>
</protein>
<comment type="caution">
    <text evidence="2">The sequence shown here is derived from an EMBL/GenBank/DDBJ whole genome shotgun (WGS) entry which is preliminary data.</text>
</comment>
<gene>
    <name evidence="2" type="ORF">QCA50_007457</name>
</gene>
<organism evidence="2 3">
    <name type="scientific">Cerrena zonata</name>
    <dbReference type="NCBI Taxonomy" id="2478898"/>
    <lineage>
        <taxon>Eukaryota</taxon>
        <taxon>Fungi</taxon>
        <taxon>Dikarya</taxon>
        <taxon>Basidiomycota</taxon>
        <taxon>Agaricomycotina</taxon>
        <taxon>Agaricomycetes</taxon>
        <taxon>Polyporales</taxon>
        <taxon>Cerrenaceae</taxon>
        <taxon>Cerrena</taxon>
    </lineage>
</organism>
<accession>A0AAW0GB20</accession>
<keyword evidence="1" id="KW-0732">Signal</keyword>
<feature type="chain" id="PRO_5043676403" evidence="1">
    <location>
        <begin position="28"/>
        <end position="159"/>
    </location>
</feature>
<dbReference type="AlphaFoldDB" id="A0AAW0GB20"/>
<dbReference type="EMBL" id="JASBNA010000008">
    <property type="protein sequence ID" value="KAK7689662.1"/>
    <property type="molecule type" value="Genomic_DNA"/>
</dbReference>
<name>A0AAW0GB20_9APHY</name>
<dbReference type="Proteomes" id="UP001385951">
    <property type="component" value="Unassembled WGS sequence"/>
</dbReference>
<evidence type="ECO:0000313" key="2">
    <source>
        <dbReference type="EMBL" id="KAK7689662.1"/>
    </source>
</evidence>